<dbReference type="Proteomes" id="UP000289859">
    <property type="component" value="Unassembled WGS sequence"/>
</dbReference>
<protein>
    <submittedName>
        <fullName evidence="1">Uncharacterized protein</fullName>
    </submittedName>
</protein>
<organism evidence="1 2">
    <name type="scientific">Leeuwenhoekiella polynyae</name>
    <dbReference type="NCBI Taxonomy" id="1550906"/>
    <lineage>
        <taxon>Bacteria</taxon>
        <taxon>Pseudomonadati</taxon>
        <taxon>Bacteroidota</taxon>
        <taxon>Flavobacteriia</taxon>
        <taxon>Flavobacteriales</taxon>
        <taxon>Flavobacteriaceae</taxon>
        <taxon>Leeuwenhoekiella</taxon>
    </lineage>
</organism>
<name>A0A4Q0PJP9_9FLAO</name>
<gene>
    <name evidence="1" type="ORF">DSM02_591</name>
</gene>
<reference evidence="1 2" key="1">
    <citation type="submission" date="2018-07" db="EMBL/GenBank/DDBJ databases">
        <title>Leeuwenhoekiella genomics.</title>
        <authorList>
            <person name="Tahon G."/>
            <person name="Willems A."/>
        </authorList>
    </citation>
    <scope>NUCLEOTIDE SEQUENCE [LARGE SCALE GENOMIC DNA]</scope>
    <source>
        <strain evidence="1 2">LMG 29608</strain>
    </source>
</reference>
<dbReference type="AlphaFoldDB" id="A0A4Q0PJP9"/>
<keyword evidence="2" id="KW-1185">Reference proteome</keyword>
<comment type="caution">
    <text evidence="1">The sequence shown here is derived from an EMBL/GenBank/DDBJ whole genome shotgun (WGS) entry which is preliminary data.</text>
</comment>
<accession>A0A4Q0PJP9</accession>
<dbReference type="EMBL" id="QOVK01000001">
    <property type="protein sequence ID" value="RXG26591.1"/>
    <property type="molecule type" value="Genomic_DNA"/>
</dbReference>
<evidence type="ECO:0000313" key="1">
    <source>
        <dbReference type="EMBL" id="RXG26591.1"/>
    </source>
</evidence>
<sequence length="39" mass="4621">MPLKKIVLKGSKIKALYISIRNKFKEHKKTTLNRVAFYN</sequence>
<evidence type="ECO:0000313" key="2">
    <source>
        <dbReference type="Proteomes" id="UP000289859"/>
    </source>
</evidence>
<proteinExistence type="predicted"/>